<name>A0A0D1Z217_9PEZI</name>
<dbReference type="AlphaFoldDB" id="A0A0D1Z217"/>
<keyword evidence="1" id="KW-0472">Membrane</keyword>
<organism evidence="3 4">
    <name type="scientific">Verruconis gallopava</name>
    <dbReference type="NCBI Taxonomy" id="253628"/>
    <lineage>
        <taxon>Eukaryota</taxon>
        <taxon>Fungi</taxon>
        <taxon>Dikarya</taxon>
        <taxon>Ascomycota</taxon>
        <taxon>Pezizomycotina</taxon>
        <taxon>Dothideomycetes</taxon>
        <taxon>Pleosporomycetidae</taxon>
        <taxon>Venturiales</taxon>
        <taxon>Sympoventuriaceae</taxon>
        <taxon>Verruconis</taxon>
    </lineage>
</organism>
<feature type="transmembrane region" description="Helical" evidence="1">
    <location>
        <begin position="146"/>
        <end position="166"/>
    </location>
</feature>
<dbReference type="OrthoDB" id="125546at2759"/>
<evidence type="ECO:0000256" key="1">
    <source>
        <dbReference type="SAM" id="Phobius"/>
    </source>
</evidence>
<feature type="signal peptide" evidence="2">
    <location>
        <begin position="1"/>
        <end position="17"/>
    </location>
</feature>
<dbReference type="Pfam" id="PF13367">
    <property type="entry name" value="PrsW-protease"/>
    <property type="match status" value="1"/>
</dbReference>
<dbReference type="GeneID" id="27310599"/>
<dbReference type="InParanoid" id="A0A0D1Z217"/>
<reference evidence="3 4" key="1">
    <citation type="submission" date="2015-01" db="EMBL/GenBank/DDBJ databases">
        <title>The Genome Sequence of Ochroconis gallopava CBS43764.</title>
        <authorList>
            <consortium name="The Broad Institute Genomics Platform"/>
            <person name="Cuomo C."/>
            <person name="de Hoog S."/>
            <person name="Gorbushina A."/>
            <person name="Stielow B."/>
            <person name="Teixiera M."/>
            <person name="Abouelleil A."/>
            <person name="Chapman S.B."/>
            <person name="Priest M."/>
            <person name="Young S.K."/>
            <person name="Wortman J."/>
            <person name="Nusbaum C."/>
            <person name="Birren B."/>
        </authorList>
    </citation>
    <scope>NUCLEOTIDE SEQUENCE [LARGE SCALE GENOMIC DNA]</scope>
    <source>
        <strain evidence="3 4">CBS 43764</strain>
    </source>
</reference>
<dbReference type="GO" id="GO:0008233">
    <property type="term" value="F:peptidase activity"/>
    <property type="evidence" value="ECO:0007669"/>
    <property type="project" value="InterPro"/>
</dbReference>
<gene>
    <name evidence="3" type="ORF">PV09_02626</name>
</gene>
<keyword evidence="1" id="KW-1133">Transmembrane helix</keyword>
<evidence type="ECO:0000256" key="2">
    <source>
        <dbReference type="SAM" id="SignalP"/>
    </source>
</evidence>
<feature type="chain" id="PRO_5002237373" description="PrsW family intramembrane metalloprotease" evidence="2">
    <location>
        <begin position="18"/>
        <end position="290"/>
    </location>
</feature>
<dbReference type="EMBL" id="KN847534">
    <property type="protein sequence ID" value="KIW06967.1"/>
    <property type="molecule type" value="Genomic_DNA"/>
</dbReference>
<feature type="transmembrane region" description="Helical" evidence="1">
    <location>
        <begin position="41"/>
        <end position="64"/>
    </location>
</feature>
<dbReference type="RefSeq" id="XP_016216836.1">
    <property type="nucleotide sequence ID" value="XM_016355700.1"/>
</dbReference>
<dbReference type="PANTHER" id="PTHR36844:SF1">
    <property type="entry name" value="PROTEASE PRSW"/>
    <property type="match status" value="1"/>
</dbReference>
<feature type="transmembrane region" description="Helical" evidence="1">
    <location>
        <begin position="254"/>
        <end position="275"/>
    </location>
</feature>
<dbReference type="VEuPathDB" id="FungiDB:PV09_02626"/>
<sequence length="290" mass="31542">MMAQLLIAPVIIAPAAGLLWYNSRQNAQDDQVPTSFLLKTWALSGFLGPTIAAPVQLAIGWPFAKLLLGDRFDIYLKEMGRTEQSLKTLDRETLAARREIAFSLANFAGNVFMSTIAPLVEEILKYAALRIVEKYFPEKARTKRNYVLIAMAAGLGFALAENLAFISQGSSGETQARLALTIIERGIAGTSGHFLTAALTGCKFAESRASDGRRTGIWSIIKESLLYHGLGNFGLFTISTLYGNVGWVHPRDPVGIGAMLAVVLSVNAMAAWSLVRNLNKMDDATRKKSS</sequence>
<evidence type="ECO:0000313" key="3">
    <source>
        <dbReference type="EMBL" id="KIW06967.1"/>
    </source>
</evidence>
<feature type="transmembrane region" description="Helical" evidence="1">
    <location>
        <begin position="225"/>
        <end position="242"/>
    </location>
</feature>
<protein>
    <recommendedName>
        <fullName evidence="5">PrsW family intramembrane metalloprotease</fullName>
    </recommendedName>
</protein>
<dbReference type="STRING" id="253628.A0A0D1Z217"/>
<keyword evidence="2" id="KW-0732">Signal</keyword>
<evidence type="ECO:0008006" key="5">
    <source>
        <dbReference type="Google" id="ProtNLM"/>
    </source>
</evidence>
<feature type="transmembrane region" description="Helical" evidence="1">
    <location>
        <begin position="186"/>
        <end position="205"/>
    </location>
</feature>
<evidence type="ECO:0000313" key="4">
    <source>
        <dbReference type="Proteomes" id="UP000053259"/>
    </source>
</evidence>
<dbReference type="HOGENOM" id="CLU_051200_0_0_1"/>
<proteinExistence type="predicted"/>
<keyword evidence="1" id="KW-0812">Transmembrane</keyword>
<accession>A0A0D1Z217</accession>
<dbReference type="InterPro" id="IPR026898">
    <property type="entry name" value="PrsW"/>
</dbReference>
<keyword evidence="4" id="KW-1185">Reference proteome</keyword>
<dbReference type="Proteomes" id="UP000053259">
    <property type="component" value="Unassembled WGS sequence"/>
</dbReference>
<dbReference type="PANTHER" id="PTHR36844">
    <property type="entry name" value="PROTEASE PRSW"/>
    <property type="match status" value="1"/>
</dbReference>